<dbReference type="Proteomes" id="UP000824596">
    <property type="component" value="Unassembled WGS sequence"/>
</dbReference>
<dbReference type="EMBL" id="JAIZPD010000012">
    <property type="protein sequence ID" value="KAH0959737.1"/>
    <property type="molecule type" value="Genomic_DNA"/>
</dbReference>
<dbReference type="PIRSF" id="PIRSF003113">
    <property type="entry name" value="BolA"/>
    <property type="match status" value="1"/>
</dbReference>
<dbReference type="AlphaFoldDB" id="A0A9P8MRH1"/>
<dbReference type="InterPro" id="IPR045115">
    <property type="entry name" value="BOL2"/>
</dbReference>
<dbReference type="PANTHER" id="PTHR12735">
    <property type="entry name" value="BOLA-LIKE PROTEIN-RELATED"/>
    <property type="match status" value="1"/>
</dbReference>
<gene>
    <name evidence="2" type="ORF">HRG_09519</name>
</gene>
<name>A0A9P8MRH1_9HYPO</name>
<dbReference type="RefSeq" id="XP_044717250.1">
    <property type="nucleotide sequence ID" value="XM_044867990.1"/>
</dbReference>
<dbReference type="OrthoDB" id="4983at2759"/>
<reference evidence="2" key="1">
    <citation type="submission" date="2021-09" db="EMBL/GenBank/DDBJ databases">
        <title>A high-quality genome of the endoparasitic fungus Hirsutella rhossiliensis with a comparison of Hirsutella genomes reveals transposable elements contributing to genome size variation.</title>
        <authorList>
            <person name="Lin R."/>
            <person name="Jiao Y."/>
            <person name="Sun X."/>
            <person name="Ling J."/>
            <person name="Xie B."/>
            <person name="Cheng X."/>
        </authorList>
    </citation>
    <scope>NUCLEOTIDE SEQUENCE</scope>
    <source>
        <strain evidence="2">HR02</strain>
    </source>
</reference>
<dbReference type="SUPFAM" id="SSF82657">
    <property type="entry name" value="BolA-like"/>
    <property type="match status" value="1"/>
</dbReference>
<accession>A0A9P8MRH1</accession>
<dbReference type="GO" id="GO:0005829">
    <property type="term" value="C:cytosol"/>
    <property type="evidence" value="ECO:0007669"/>
    <property type="project" value="TreeGrafter"/>
</dbReference>
<dbReference type="GO" id="GO:0051604">
    <property type="term" value="P:protein maturation"/>
    <property type="evidence" value="ECO:0007669"/>
    <property type="project" value="InterPro"/>
</dbReference>
<dbReference type="GO" id="GO:0005634">
    <property type="term" value="C:nucleus"/>
    <property type="evidence" value="ECO:0007669"/>
    <property type="project" value="TreeGrafter"/>
</dbReference>
<dbReference type="PANTHER" id="PTHR12735:SF27">
    <property type="entry name" value="BOLA-LIKE PROTEIN 2"/>
    <property type="match status" value="1"/>
</dbReference>
<evidence type="ECO:0000256" key="1">
    <source>
        <dbReference type="RuleBase" id="RU003860"/>
    </source>
</evidence>
<dbReference type="InterPro" id="IPR036065">
    <property type="entry name" value="BolA-like_sf"/>
</dbReference>
<comment type="caution">
    <text evidence="2">The sequence shown here is derived from an EMBL/GenBank/DDBJ whole genome shotgun (WGS) entry which is preliminary data.</text>
</comment>
<comment type="similarity">
    <text evidence="1">Belongs to the BolA/IbaG family.</text>
</comment>
<dbReference type="GO" id="GO:0006879">
    <property type="term" value="P:intracellular iron ion homeostasis"/>
    <property type="evidence" value="ECO:0007669"/>
    <property type="project" value="InterPro"/>
</dbReference>
<dbReference type="Gene3D" id="3.10.20.90">
    <property type="entry name" value="Phosphatidylinositol 3-kinase Catalytic Subunit, Chain A, domain 1"/>
    <property type="match status" value="1"/>
</dbReference>
<evidence type="ECO:0000313" key="2">
    <source>
        <dbReference type="EMBL" id="KAH0959737.1"/>
    </source>
</evidence>
<sequence length="96" mass="10374">MADVAVTDAGLRQTITERLDAVHVEVTDMSGGCGQAFAALIVSPQFTGLNSLKRHRRVNAALRDEIAAIHAWTAKCRTPDEWERDKAAEPVEGMGA</sequence>
<dbReference type="GeneID" id="68358648"/>
<proteinExistence type="inferred from homology"/>
<dbReference type="Pfam" id="PF01722">
    <property type="entry name" value="BolA"/>
    <property type="match status" value="1"/>
</dbReference>
<dbReference type="InterPro" id="IPR002634">
    <property type="entry name" value="BolA"/>
</dbReference>
<evidence type="ECO:0000313" key="3">
    <source>
        <dbReference type="Proteomes" id="UP000824596"/>
    </source>
</evidence>
<keyword evidence="3" id="KW-1185">Reference proteome</keyword>
<protein>
    <submittedName>
        <fullName evidence="2">BolA-like protein</fullName>
    </submittedName>
</protein>
<dbReference type="GO" id="GO:0051537">
    <property type="term" value="F:2 iron, 2 sulfur cluster binding"/>
    <property type="evidence" value="ECO:0007669"/>
    <property type="project" value="InterPro"/>
</dbReference>
<organism evidence="2 3">
    <name type="scientific">Hirsutella rhossiliensis</name>
    <dbReference type="NCBI Taxonomy" id="111463"/>
    <lineage>
        <taxon>Eukaryota</taxon>
        <taxon>Fungi</taxon>
        <taxon>Dikarya</taxon>
        <taxon>Ascomycota</taxon>
        <taxon>Pezizomycotina</taxon>
        <taxon>Sordariomycetes</taxon>
        <taxon>Hypocreomycetidae</taxon>
        <taxon>Hypocreales</taxon>
        <taxon>Ophiocordycipitaceae</taxon>
        <taxon>Hirsutella</taxon>
    </lineage>
</organism>